<organism evidence="1 2">
    <name type="scientific">Streptomyces caelestis</name>
    <dbReference type="NCBI Taxonomy" id="36816"/>
    <lineage>
        <taxon>Bacteria</taxon>
        <taxon>Bacillati</taxon>
        <taxon>Actinomycetota</taxon>
        <taxon>Actinomycetes</taxon>
        <taxon>Kitasatosporales</taxon>
        <taxon>Streptomycetaceae</taxon>
        <taxon>Streptomyces</taxon>
    </lineage>
</organism>
<sequence length="31" mass="3269">MNPELSAVMRQVFPPHGEVGLGGGGFEEARV</sequence>
<dbReference type="AlphaFoldDB" id="A0A7W9HAZ9"/>
<protein>
    <submittedName>
        <fullName evidence="1">Uncharacterized protein</fullName>
    </submittedName>
</protein>
<dbReference type="EMBL" id="JACHNE010000001">
    <property type="protein sequence ID" value="MBB5798651.1"/>
    <property type="molecule type" value="Genomic_DNA"/>
</dbReference>
<keyword evidence="2" id="KW-1185">Reference proteome</keyword>
<evidence type="ECO:0000313" key="2">
    <source>
        <dbReference type="Proteomes" id="UP000590647"/>
    </source>
</evidence>
<dbReference type="Proteomes" id="UP000590647">
    <property type="component" value="Unassembled WGS sequence"/>
</dbReference>
<name>A0A7W9HAZ9_9ACTN</name>
<comment type="caution">
    <text evidence="1">The sequence shown here is derived from an EMBL/GenBank/DDBJ whole genome shotgun (WGS) entry which is preliminary data.</text>
</comment>
<reference evidence="1 2" key="1">
    <citation type="submission" date="2020-08" db="EMBL/GenBank/DDBJ databases">
        <title>Sequencing the genomes of 1000 actinobacteria strains.</title>
        <authorList>
            <person name="Klenk H.-P."/>
        </authorList>
    </citation>
    <scope>NUCLEOTIDE SEQUENCE [LARGE SCALE GENOMIC DNA]</scope>
    <source>
        <strain evidence="1 2">DSM 40084</strain>
    </source>
</reference>
<accession>A0A7W9HAZ9</accession>
<evidence type="ECO:0000313" key="1">
    <source>
        <dbReference type="EMBL" id="MBB5798651.1"/>
    </source>
</evidence>
<proteinExistence type="predicted"/>
<gene>
    <name evidence="1" type="ORF">HDA41_006615</name>
</gene>